<evidence type="ECO:0000259" key="1">
    <source>
        <dbReference type="Pfam" id="PF13274"/>
    </source>
</evidence>
<reference evidence="2 3" key="1">
    <citation type="submission" date="2015-06" db="EMBL/GenBank/DDBJ databases">
        <title>The Genome Sequence of Enterococcus cecorum 170AEA1.</title>
        <authorList>
            <consortium name="The Broad Institute Genomics Platform"/>
            <consortium name="The Broad Institute Genome Sequencing Center for Infectious Disease"/>
            <person name="Earl A.M."/>
            <person name="Van Tyne D."/>
            <person name="Lebreton F."/>
            <person name="Saavedra J.T."/>
            <person name="Gilmore M.S."/>
            <person name="Manson McGuire A."/>
            <person name="Clock S."/>
            <person name="Crupain M."/>
            <person name="Rangan U."/>
            <person name="Young S."/>
            <person name="Abouelleil A."/>
            <person name="Cao P."/>
            <person name="Chapman S.B."/>
            <person name="Griggs A."/>
            <person name="Priest M."/>
            <person name="Shea T."/>
            <person name="Wortman J."/>
            <person name="Nusbaum C."/>
            <person name="Birren B."/>
        </authorList>
    </citation>
    <scope>NUCLEOTIDE SEQUENCE [LARGE SCALE GENOMIC DNA]</scope>
    <source>
        <strain evidence="2 3">170AEA1</strain>
    </source>
</reference>
<gene>
    <name evidence="2" type="ORF">EB18_01898</name>
</gene>
<name>A0A366SFB2_9ENTE</name>
<dbReference type="RefSeq" id="WP_113784988.1">
    <property type="nucleotide sequence ID" value="NZ_CP144498.1"/>
</dbReference>
<organism evidence="2 3">
    <name type="scientific">Enterococcus cecorum</name>
    <dbReference type="NCBI Taxonomy" id="44008"/>
    <lineage>
        <taxon>Bacteria</taxon>
        <taxon>Bacillati</taxon>
        <taxon>Bacillota</taxon>
        <taxon>Bacilli</taxon>
        <taxon>Lactobacillales</taxon>
        <taxon>Enterococcaceae</taxon>
        <taxon>Enterococcus</taxon>
    </lineage>
</organism>
<dbReference type="Proteomes" id="UP000252800">
    <property type="component" value="Unassembled WGS sequence"/>
</dbReference>
<feature type="domain" description="Antitoxin SocA-like Panacea" evidence="1">
    <location>
        <begin position="30"/>
        <end position="118"/>
    </location>
</feature>
<dbReference type="Pfam" id="PF13274">
    <property type="entry name" value="SocA_Panacea"/>
    <property type="match status" value="1"/>
</dbReference>
<dbReference type="InterPro" id="IPR025272">
    <property type="entry name" value="SocA_Panacea"/>
</dbReference>
<dbReference type="AlphaFoldDB" id="A0A366SFB2"/>
<evidence type="ECO:0000313" key="3">
    <source>
        <dbReference type="Proteomes" id="UP000252800"/>
    </source>
</evidence>
<sequence length="171" mass="20365">MATLKDLARYLVHSYEIFARSQFDHSELKLQKLMYFAQRESLALTGLPLFEEPFEGWIHGPVLPQLRFFFNEDYKPYDVCEKNKLTETQRYVIDSVVAQYGKYEAWSLADLTHQEECWLKSRKGLLPDETGNRLITYDDIREDAKKVRPYDHIYDMFVDEFDDFTDEVLVL</sequence>
<protein>
    <recommendedName>
        <fullName evidence="1">Antitoxin SocA-like Panacea domain-containing protein</fullName>
    </recommendedName>
</protein>
<comment type="caution">
    <text evidence="2">The sequence shown here is derived from an EMBL/GenBank/DDBJ whole genome shotgun (WGS) entry which is preliminary data.</text>
</comment>
<proteinExistence type="predicted"/>
<accession>A0A366SFB2</accession>
<evidence type="ECO:0000313" key="2">
    <source>
        <dbReference type="EMBL" id="RBR28104.1"/>
    </source>
</evidence>
<dbReference type="EMBL" id="LEOY01000017">
    <property type="protein sequence ID" value="RBR28104.1"/>
    <property type="molecule type" value="Genomic_DNA"/>
</dbReference>